<keyword evidence="2" id="KW-1185">Reference proteome</keyword>
<gene>
    <name evidence="1" type="ORF">SPARVUS_LOCUS1632180</name>
</gene>
<evidence type="ECO:0000313" key="2">
    <source>
        <dbReference type="Proteomes" id="UP001162483"/>
    </source>
</evidence>
<comment type="caution">
    <text evidence="1">The sequence shown here is derived from an EMBL/GenBank/DDBJ whole genome shotgun (WGS) entry which is preliminary data.</text>
</comment>
<proteinExistence type="predicted"/>
<reference evidence="1" key="1">
    <citation type="submission" date="2023-05" db="EMBL/GenBank/DDBJ databases">
        <authorList>
            <person name="Stuckert A."/>
        </authorList>
    </citation>
    <scope>NUCLEOTIDE SEQUENCE</scope>
</reference>
<feature type="non-terminal residue" evidence="1">
    <location>
        <position position="50"/>
    </location>
</feature>
<evidence type="ECO:0000313" key="1">
    <source>
        <dbReference type="EMBL" id="CAI9539712.1"/>
    </source>
</evidence>
<dbReference type="EMBL" id="CATNWA010001284">
    <property type="protein sequence ID" value="CAI9539712.1"/>
    <property type="molecule type" value="Genomic_DNA"/>
</dbReference>
<organism evidence="1 2">
    <name type="scientific">Staurois parvus</name>
    <dbReference type="NCBI Taxonomy" id="386267"/>
    <lineage>
        <taxon>Eukaryota</taxon>
        <taxon>Metazoa</taxon>
        <taxon>Chordata</taxon>
        <taxon>Craniata</taxon>
        <taxon>Vertebrata</taxon>
        <taxon>Euteleostomi</taxon>
        <taxon>Amphibia</taxon>
        <taxon>Batrachia</taxon>
        <taxon>Anura</taxon>
        <taxon>Neobatrachia</taxon>
        <taxon>Ranoidea</taxon>
        <taxon>Ranidae</taxon>
        <taxon>Staurois</taxon>
    </lineage>
</organism>
<accession>A0ABN9AY69</accession>
<name>A0ABN9AY69_9NEOB</name>
<dbReference type="Proteomes" id="UP001162483">
    <property type="component" value="Unassembled WGS sequence"/>
</dbReference>
<sequence length="50" mass="5465">MPSECSFTLGVPIRVPLYISCPHQNAPLLQVSPSKCNLTSGISIRVHPYI</sequence>
<protein>
    <submittedName>
        <fullName evidence="1">Uncharacterized protein</fullName>
    </submittedName>
</protein>